<dbReference type="InterPro" id="IPR029035">
    <property type="entry name" value="DHS-like_NAD/FAD-binding_dom"/>
</dbReference>
<dbReference type="SUPFAM" id="SSF52467">
    <property type="entry name" value="DHS-like NAD/FAD-binding domain"/>
    <property type="match status" value="1"/>
</dbReference>
<name>A0A5A7U6S6_CUCMM</name>
<comment type="caution">
    <text evidence="2">The sequence shown here is derived from an EMBL/GenBank/DDBJ whole genome shotgun (WGS) entry which is preliminary data.</text>
</comment>
<sequence length="92" mass="10634">MVVFLNHKEFTWKQHGRNIETSRKISVSSSSITEEKPRQNFTRDKKLVPDSDPPSMKDVDLLYNFLDRSSKLVVLTGVGICTECGIPDYRRF</sequence>
<reference evidence="2 3" key="1">
    <citation type="submission" date="2019-08" db="EMBL/GenBank/DDBJ databases">
        <title>Draft genome sequences of two oriental melons (Cucumis melo L. var makuwa).</title>
        <authorList>
            <person name="Kwon S.-Y."/>
        </authorList>
    </citation>
    <scope>NUCLEOTIDE SEQUENCE [LARGE SCALE GENOMIC DNA]</scope>
    <source>
        <strain evidence="3">cv. SW 3</strain>
        <tissue evidence="2">Leaf</tissue>
    </source>
</reference>
<evidence type="ECO:0000256" key="1">
    <source>
        <dbReference type="SAM" id="MobiDB-lite"/>
    </source>
</evidence>
<feature type="region of interest" description="Disordered" evidence="1">
    <location>
        <begin position="23"/>
        <end position="54"/>
    </location>
</feature>
<dbReference type="STRING" id="1194695.A0A5A7U6S6"/>
<evidence type="ECO:0000313" key="2">
    <source>
        <dbReference type="EMBL" id="KAA0049876.1"/>
    </source>
</evidence>
<dbReference type="AlphaFoldDB" id="A0A5A7U6S6"/>
<dbReference type="EMBL" id="SSTE01011953">
    <property type="protein sequence ID" value="KAA0049876.1"/>
    <property type="molecule type" value="Genomic_DNA"/>
</dbReference>
<gene>
    <name evidence="2" type="ORF">E6C27_scaffold13G00220</name>
</gene>
<proteinExistence type="predicted"/>
<organism evidence="2 3">
    <name type="scientific">Cucumis melo var. makuwa</name>
    <name type="common">Oriental melon</name>
    <dbReference type="NCBI Taxonomy" id="1194695"/>
    <lineage>
        <taxon>Eukaryota</taxon>
        <taxon>Viridiplantae</taxon>
        <taxon>Streptophyta</taxon>
        <taxon>Embryophyta</taxon>
        <taxon>Tracheophyta</taxon>
        <taxon>Spermatophyta</taxon>
        <taxon>Magnoliopsida</taxon>
        <taxon>eudicotyledons</taxon>
        <taxon>Gunneridae</taxon>
        <taxon>Pentapetalae</taxon>
        <taxon>rosids</taxon>
        <taxon>fabids</taxon>
        <taxon>Cucurbitales</taxon>
        <taxon>Cucurbitaceae</taxon>
        <taxon>Benincaseae</taxon>
        <taxon>Cucumis</taxon>
    </lineage>
</organism>
<dbReference type="Gene3D" id="3.40.50.1220">
    <property type="entry name" value="TPP-binding domain"/>
    <property type="match status" value="1"/>
</dbReference>
<evidence type="ECO:0000313" key="3">
    <source>
        <dbReference type="Proteomes" id="UP000321393"/>
    </source>
</evidence>
<dbReference type="OrthoDB" id="424302at2759"/>
<feature type="compositionally biased region" description="Basic and acidic residues" evidence="1">
    <location>
        <begin position="33"/>
        <end position="54"/>
    </location>
</feature>
<accession>A0A5A7U6S6</accession>
<protein>
    <submittedName>
        <fullName evidence="2">NAD-dependent protein deacylase SRT2 isoform X2</fullName>
    </submittedName>
</protein>
<dbReference type="Proteomes" id="UP000321393">
    <property type="component" value="Unassembled WGS sequence"/>
</dbReference>